<evidence type="ECO:0000313" key="2">
    <source>
        <dbReference type="EMBL" id="KDQ25229.1"/>
    </source>
</evidence>
<dbReference type="AlphaFoldDB" id="A0A067NBJ8"/>
<dbReference type="InParanoid" id="A0A067NBJ8"/>
<feature type="compositionally biased region" description="Low complexity" evidence="1">
    <location>
        <begin position="379"/>
        <end position="395"/>
    </location>
</feature>
<accession>A0A067NBJ8</accession>
<evidence type="ECO:0000256" key="1">
    <source>
        <dbReference type="SAM" id="MobiDB-lite"/>
    </source>
</evidence>
<feature type="compositionally biased region" description="Acidic residues" evidence="1">
    <location>
        <begin position="515"/>
        <end position="556"/>
    </location>
</feature>
<sequence>MTCGLVEIHRSFSVIPPYTTEYWPLNGSSMVTLVGDRPAHLPIFPDSVQHSFSPLGIPRKSQSTLTVASMTLALSRRQRYIKAQLLGPRIIRRSFEVWIPMDSSRVPPTISAILFREKIARNSLTHPIPQEGQGPDRRALDVTKTRNHAIVSNISKLLLLPSRFSVAEWEKRNGKSTSNDARETSREPKPVARTTFLDVAAFAVFESLKAVDIHCPFFNASRAIVLIHDMVCNVYSNKKAFAELATEAITTLNTMDREVTNAKKAGRELSESQKTRINEFTGLITEHLGRSLFDRVFRSNKDASTISGFQRKLAKAQEDFMTCSMISVESKLDDGVSILNQVVQHQLHSQSLLVPVRKRVKRKTATNKLKPEHTLRPMTSSTSSSLSSQFSEESTPIQPPRGSTVMTNSGNGVFNNVGGAQYNSGTNFGTTKTFRPRVNPKVSTASPIKVGAMRTGKGTGVGSGPGLEARFGRDRSACYGGRQVAMSAQSCTDDYFDGTDIYGTSPSLQKSKDEHEEEQYDEGEAESEEDSEDEGNNEEDEKDEGGSSNEDEDMSD</sequence>
<dbReference type="InterPro" id="IPR059179">
    <property type="entry name" value="MLKL-like_MCAfunc"/>
</dbReference>
<dbReference type="Proteomes" id="UP000027073">
    <property type="component" value="Unassembled WGS sequence"/>
</dbReference>
<proteinExistence type="predicted"/>
<dbReference type="HOGENOM" id="CLU_036004_0_0_1"/>
<name>A0A067NBJ8_PLEO1</name>
<reference evidence="3" key="1">
    <citation type="journal article" date="2014" name="Proc. Natl. Acad. Sci. U.S.A.">
        <title>Extensive sampling of basidiomycete genomes demonstrates inadequacy of the white-rot/brown-rot paradigm for wood decay fungi.</title>
        <authorList>
            <person name="Riley R."/>
            <person name="Salamov A.A."/>
            <person name="Brown D.W."/>
            <person name="Nagy L.G."/>
            <person name="Floudas D."/>
            <person name="Held B.W."/>
            <person name="Levasseur A."/>
            <person name="Lombard V."/>
            <person name="Morin E."/>
            <person name="Otillar R."/>
            <person name="Lindquist E.A."/>
            <person name="Sun H."/>
            <person name="LaButti K.M."/>
            <person name="Schmutz J."/>
            <person name="Jabbour D."/>
            <person name="Luo H."/>
            <person name="Baker S.E."/>
            <person name="Pisabarro A.G."/>
            <person name="Walton J.D."/>
            <person name="Blanchette R.A."/>
            <person name="Henrissat B."/>
            <person name="Martin F."/>
            <person name="Cullen D."/>
            <person name="Hibbett D.S."/>
            <person name="Grigoriev I.V."/>
        </authorList>
    </citation>
    <scope>NUCLEOTIDE SEQUENCE [LARGE SCALE GENOMIC DNA]</scope>
    <source>
        <strain evidence="3">PC15</strain>
    </source>
</reference>
<protein>
    <submittedName>
        <fullName evidence="2">Uncharacterized protein</fullName>
    </submittedName>
</protein>
<evidence type="ECO:0000313" key="3">
    <source>
        <dbReference type="Proteomes" id="UP000027073"/>
    </source>
</evidence>
<organism evidence="2 3">
    <name type="scientific">Pleurotus ostreatus (strain PC15)</name>
    <name type="common">Oyster mushroom</name>
    <dbReference type="NCBI Taxonomy" id="1137138"/>
    <lineage>
        <taxon>Eukaryota</taxon>
        <taxon>Fungi</taxon>
        <taxon>Dikarya</taxon>
        <taxon>Basidiomycota</taxon>
        <taxon>Agaricomycotina</taxon>
        <taxon>Agaricomycetes</taxon>
        <taxon>Agaricomycetidae</taxon>
        <taxon>Agaricales</taxon>
        <taxon>Pleurotineae</taxon>
        <taxon>Pleurotaceae</taxon>
        <taxon>Pleurotus</taxon>
    </lineage>
</organism>
<dbReference type="CDD" id="cd21037">
    <property type="entry name" value="MLKL_NTD"/>
    <property type="match status" value="1"/>
</dbReference>
<feature type="region of interest" description="Disordered" evidence="1">
    <location>
        <begin position="502"/>
        <end position="556"/>
    </location>
</feature>
<feature type="region of interest" description="Disordered" evidence="1">
    <location>
        <begin position="362"/>
        <end position="409"/>
    </location>
</feature>
<dbReference type="VEuPathDB" id="FungiDB:PLEOSDRAFT_169311"/>
<dbReference type="EMBL" id="KL198010">
    <property type="protein sequence ID" value="KDQ25229.1"/>
    <property type="molecule type" value="Genomic_DNA"/>
</dbReference>
<gene>
    <name evidence="2" type="ORF">PLEOSDRAFT_169311</name>
</gene>